<dbReference type="RefSeq" id="WP_102234687.1">
    <property type="nucleotide sequence ID" value="NZ_PNHI01000027.1"/>
</dbReference>
<sequence length="101" mass="10795">MTSAELTLPIATSIAEAVTDLRGVAKLSPGRFGEVALLFPGERVHGIRRPSPQDDTHLELHIVVDVSAGVPLAELGDATRTTVRATWPAVRRVDVVFDDAV</sequence>
<gene>
    <name evidence="1" type="ORF">FME68_07870</name>
</gene>
<dbReference type="AlphaFoldDB" id="A0A2N6TF01"/>
<organism evidence="1 2">
    <name type="scientific">Corynebacterium aurimucosum</name>
    <dbReference type="NCBI Taxonomy" id="169292"/>
    <lineage>
        <taxon>Bacteria</taxon>
        <taxon>Bacillati</taxon>
        <taxon>Actinomycetota</taxon>
        <taxon>Actinomycetes</taxon>
        <taxon>Mycobacteriales</taxon>
        <taxon>Corynebacteriaceae</taxon>
        <taxon>Corynebacterium</taxon>
    </lineage>
</organism>
<dbReference type="EMBL" id="VIOG01000007">
    <property type="protein sequence ID" value="MTD91783.1"/>
    <property type="molecule type" value="Genomic_DNA"/>
</dbReference>
<accession>A0A2N6TF01</accession>
<protein>
    <recommendedName>
        <fullName evidence="3">Asp23/Gls24 family envelope stress response protein</fullName>
    </recommendedName>
</protein>
<evidence type="ECO:0000313" key="2">
    <source>
        <dbReference type="Proteomes" id="UP000432568"/>
    </source>
</evidence>
<reference evidence="1 2" key="1">
    <citation type="submission" date="2019-07" db="EMBL/GenBank/DDBJ databases">
        <title>Draft genome of C. aurimucosum strain 332.</title>
        <authorList>
            <person name="Pacheco L.G.C."/>
            <person name="Aguiar E.R.G.R."/>
            <person name="Barberis C.M."/>
            <person name="Almuzara M.N."/>
            <person name="Traglia G.M."/>
            <person name="Santos C.S."/>
            <person name="Vay C.A."/>
            <person name="Rocha D.J.P.G."/>
        </authorList>
    </citation>
    <scope>NUCLEOTIDE SEQUENCE [LARGE SCALE GENOMIC DNA]</scope>
    <source>
        <strain evidence="1 2">332</strain>
    </source>
</reference>
<evidence type="ECO:0000313" key="1">
    <source>
        <dbReference type="EMBL" id="MTD91783.1"/>
    </source>
</evidence>
<proteinExistence type="predicted"/>
<comment type="caution">
    <text evidence="1">The sequence shown here is derived from an EMBL/GenBank/DDBJ whole genome shotgun (WGS) entry which is preliminary data.</text>
</comment>
<dbReference type="Proteomes" id="UP000432568">
    <property type="component" value="Unassembled WGS sequence"/>
</dbReference>
<name>A0A2N6TF01_9CORY</name>
<evidence type="ECO:0008006" key="3">
    <source>
        <dbReference type="Google" id="ProtNLM"/>
    </source>
</evidence>